<proteinExistence type="predicted"/>
<organism evidence="1 2">
    <name type="scientific">Paractinoplanes rishiriensis</name>
    <dbReference type="NCBI Taxonomy" id="1050105"/>
    <lineage>
        <taxon>Bacteria</taxon>
        <taxon>Bacillati</taxon>
        <taxon>Actinomycetota</taxon>
        <taxon>Actinomycetes</taxon>
        <taxon>Micromonosporales</taxon>
        <taxon>Micromonosporaceae</taxon>
        <taxon>Paractinoplanes</taxon>
    </lineage>
</organism>
<evidence type="ECO:0000313" key="1">
    <source>
        <dbReference type="EMBL" id="GIE92751.1"/>
    </source>
</evidence>
<keyword evidence="2" id="KW-1185">Reference proteome</keyword>
<evidence type="ECO:0000313" key="2">
    <source>
        <dbReference type="Proteomes" id="UP000636960"/>
    </source>
</evidence>
<name>A0A919MMA2_9ACTN</name>
<sequence length="206" mass="20982">MVTPGAEHVAVGALGGRTGAYLTLSDAASRVRVVLTTLPGLLYRISTPAGSGLAPRVSGRDGRVQAALLPTGGNGPDEVRIVLNRDVRWHIRLPAGAGEQQLDLRRGRVTGLGLGASGLIEMQLPRPAGTVPVVLESAAGSVVVTAPPAAPVRVQLTEGAGSATVPWQPPGPAPAGAVLQSPAFPAALDRYTIRAEQGVGALIVRR</sequence>
<reference evidence="1" key="1">
    <citation type="submission" date="2021-01" db="EMBL/GenBank/DDBJ databases">
        <title>Whole genome shotgun sequence of Actinoplanes rishiriensis NBRC 108556.</title>
        <authorList>
            <person name="Komaki H."/>
            <person name="Tamura T."/>
        </authorList>
    </citation>
    <scope>NUCLEOTIDE SEQUENCE</scope>
    <source>
        <strain evidence="1">NBRC 108556</strain>
    </source>
</reference>
<dbReference type="Proteomes" id="UP000636960">
    <property type="component" value="Unassembled WGS sequence"/>
</dbReference>
<protein>
    <submittedName>
        <fullName evidence="1">Uncharacterized protein</fullName>
    </submittedName>
</protein>
<dbReference type="AlphaFoldDB" id="A0A919MMA2"/>
<dbReference type="EMBL" id="BOMV01000001">
    <property type="protein sequence ID" value="GIE92751.1"/>
    <property type="molecule type" value="Genomic_DNA"/>
</dbReference>
<comment type="caution">
    <text evidence="1">The sequence shown here is derived from an EMBL/GenBank/DDBJ whole genome shotgun (WGS) entry which is preliminary data.</text>
</comment>
<accession>A0A919MMA2</accession>
<gene>
    <name evidence="1" type="ORF">Ari01nite_02160</name>
</gene>